<sequence>MVFTKRFVRGYACAALALTSSVSAFAPVQNRINTQSISLDTSVTALNAVIEPPVRKPETLERVEEVRDRFLSASRDAAAATGCTTGDEKDEWWRTPLDDAPREVTSDDPLRVIIAGGGVAGLVSASACHAKGMKVAIFEQASQYAPYGGPIQIQSNALRALERISPTICEEIRTAGTVTADRVSGLKIGYQKGVFLGLGRKYLKGDWLVKFDTLQPALRAGLYPTVVVDRPVIQQILLKHGIPEGTVRIKSRIKEYVELGPGKGIKVILEDGTVAYADVLVGADGIWSSVRRQMHSLDSQADGFAASGAAGGALNEAEARKMAKESVLMANGADRRYSKFTCYAALSKHKASNIEDVSYQILLGKDKYFVSTDGGGERQQWFALIREPAGGVDPEPTEDNPTPKLTRLLNEFSNEEPGDQNGDVWDDFAHELFLATPEEDIKRRDLYDGAPLIEKGWTKGQVAICGDSAHPMMPNLGQGGCQATEDSYRLGEELGSVKHTKDIEGALKTYYNKRIVRTTIIQILAQLGSDLLVDFDLMMTIPLLGPFFLTMTQLSMPFILQFLYTPEF</sequence>
<evidence type="ECO:0000256" key="4">
    <source>
        <dbReference type="ARBA" id="ARBA00023002"/>
    </source>
</evidence>
<gene>
    <name evidence="7" type="ORF">EANT1437_LOCUS14823</name>
    <name evidence="8" type="ORF">EANT1437_LOCUS14824</name>
</gene>
<dbReference type="GO" id="GO:0016491">
    <property type="term" value="F:oxidoreductase activity"/>
    <property type="evidence" value="ECO:0007669"/>
    <property type="project" value="UniProtKB-KW"/>
</dbReference>
<dbReference type="PANTHER" id="PTHR46496">
    <property type="match status" value="1"/>
</dbReference>
<dbReference type="InterPro" id="IPR003953">
    <property type="entry name" value="FAD-dep_OxRdtase_2_FAD-bd"/>
</dbReference>
<comment type="cofactor">
    <cofactor evidence="1">
        <name>FAD</name>
        <dbReference type="ChEBI" id="CHEBI:57692"/>
    </cofactor>
</comment>
<protein>
    <submittedName>
        <fullName evidence="7">Uncharacterized protein</fullName>
    </submittedName>
</protein>
<evidence type="ECO:0000259" key="5">
    <source>
        <dbReference type="Pfam" id="PF00890"/>
    </source>
</evidence>
<accession>A0A6U0TUN8</accession>
<dbReference type="EMBL" id="HBHI01028932">
    <property type="protein sequence ID" value="CAD9699242.1"/>
    <property type="molecule type" value="Transcribed_RNA"/>
</dbReference>
<organism evidence="7">
    <name type="scientific">Eucampia antarctica</name>
    <dbReference type="NCBI Taxonomy" id="49252"/>
    <lineage>
        <taxon>Eukaryota</taxon>
        <taxon>Sar</taxon>
        <taxon>Stramenopiles</taxon>
        <taxon>Ochrophyta</taxon>
        <taxon>Bacillariophyta</taxon>
        <taxon>Mediophyceae</taxon>
        <taxon>Biddulphiophycidae</taxon>
        <taxon>Hemiaulales</taxon>
        <taxon>Hemiaulaceae</taxon>
        <taxon>Eucampia</taxon>
    </lineage>
</organism>
<evidence type="ECO:0000256" key="2">
    <source>
        <dbReference type="ARBA" id="ARBA00022630"/>
    </source>
</evidence>
<feature type="domain" description="FAD-binding" evidence="6">
    <location>
        <begin position="438"/>
        <end position="515"/>
    </location>
</feature>
<dbReference type="Gene3D" id="3.50.50.60">
    <property type="entry name" value="FAD/NAD(P)-binding domain"/>
    <property type="match status" value="1"/>
</dbReference>
<keyword evidence="3" id="KW-0274">FAD</keyword>
<dbReference type="PRINTS" id="PR00420">
    <property type="entry name" value="RNGMNOXGNASE"/>
</dbReference>
<dbReference type="PANTHER" id="PTHR46496:SF1">
    <property type="entry name" value="ZEAXANTHIN EPOXIDASE, CHLOROPLASTIC"/>
    <property type="match status" value="1"/>
</dbReference>
<dbReference type="GO" id="GO:0071949">
    <property type="term" value="F:FAD binding"/>
    <property type="evidence" value="ECO:0007669"/>
    <property type="project" value="InterPro"/>
</dbReference>
<evidence type="ECO:0000256" key="3">
    <source>
        <dbReference type="ARBA" id="ARBA00022827"/>
    </source>
</evidence>
<feature type="domain" description="FAD-dependent oxidoreductase 2 FAD-binding" evidence="5">
    <location>
        <begin position="112"/>
        <end position="143"/>
    </location>
</feature>
<dbReference type="SUPFAM" id="SSF51905">
    <property type="entry name" value="FAD/NAD(P)-binding domain"/>
    <property type="match status" value="1"/>
</dbReference>
<proteinExistence type="predicted"/>
<name>A0A6U0TUN8_9STRA</name>
<dbReference type="EMBL" id="HBHI01028933">
    <property type="protein sequence ID" value="CAD9699245.1"/>
    <property type="molecule type" value="Transcribed_RNA"/>
</dbReference>
<evidence type="ECO:0000313" key="7">
    <source>
        <dbReference type="EMBL" id="CAD9699242.1"/>
    </source>
</evidence>
<keyword evidence="2" id="KW-0285">Flavoprotein</keyword>
<dbReference type="Pfam" id="PF00890">
    <property type="entry name" value="FAD_binding_2"/>
    <property type="match status" value="1"/>
</dbReference>
<dbReference type="Pfam" id="PF01494">
    <property type="entry name" value="FAD_binding_3"/>
    <property type="match status" value="1"/>
</dbReference>
<reference evidence="7" key="1">
    <citation type="submission" date="2021-01" db="EMBL/GenBank/DDBJ databases">
        <authorList>
            <person name="Corre E."/>
            <person name="Pelletier E."/>
            <person name="Niang G."/>
            <person name="Scheremetjew M."/>
            <person name="Finn R."/>
            <person name="Kale V."/>
            <person name="Holt S."/>
            <person name="Cochrane G."/>
            <person name="Meng A."/>
            <person name="Brown T."/>
            <person name="Cohen L."/>
        </authorList>
    </citation>
    <scope>NUCLEOTIDE SEQUENCE</scope>
    <source>
        <strain evidence="7">CCMP1452</strain>
    </source>
</reference>
<evidence type="ECO:0000256" key="1">
    <source>
        <dbReference type="ARBA" id="ARBA00001974"/>
    </source>
</evidence>
<evidence type="ECO:0000313" key="8">
    <source>
        <dbReference type="EMBL" id="CAD9699245.1"/>
    </source>
</evidence>
<keyword evidence="4" id="KW-0560">Oxidoreductase</keyword>
<dbReference type="InterPro" id="IPR002938">
    <property type="entry name" value="FAD-bd"/>
</dbReference>
<dbReference type="AlphaFoldDB" id="A0A6U0TUN8"/>
<evidence type="ECO:0000259" key="6">
    <source>
        <dbReference type="Pfam" id="PF01494"/>
    </source>
</evidence>
<dbReference type="InterPro" id="IPR036188">
    <property type="entry name" value="FAD/NAD-bd_sf"/>
</dbReference>